<name>A0A1A9VLC3_GLOAU</name>
<keyword evidence="2" id="KW-0812">Transmembrane</keyword>
<keyword evidence="2" id="KW-0472">Membrane</keyword>
<evidence type="ECO:0000313" key="4">
    <source>
        <dbReference type="Proteomes" id="UP000078200"/>
    </source>
</evidence>
<proteinExistence type="predicted"/>
<protein>
    <submittedName>
        <fullName evidence="3">Uncharacterized protein</fullName>
    </submittedName>
</protein>
<evidence type="ECO:0000256" key="2">
    <source>
        <dbReference type="SAM" id="Phobius"/>
    </source>
</evidence>
<evidence type="ECO:0000256" key="1">
    <source>
        <dbReference type="SAM" id="MobiDB-lite"/>
    </source>
</evidence>
<accession>A0A1A9VLC3</accession>
<organism evidence="3 4">
    <name type="scientific">Glossina austeni</name>
    <name type="common">Savannah tsetse fly</name>
    <dbReference type="NCBI Taxonomy" id="7395"/>
    <lineage>
        <taxon>Eukaryota</taxon>
        <taxon>Metazoa</taxon>
        <taxon>Ecdysozoa</taxon>
        <taxon>Arthropoda</taxon>
        <taxon>Hexapoda</taxon>
        <taxon>Insecta</taxon>
        <taxon>Pterygota</taxon>
        <taxon>Neoptera</taxon>
        <taxon>Endopterygota</taxon>
        <taxon>Diptera</taxon>
        <taxon>Brachycera</taxon>
        <taxon>Muscomorpha</taxon>
        <taxon>Hippoboscoidea</taxon>
        <taxon>Glossinidae</taxon>
        <taxon>Glossina</taxon>
    </lineage>
</organism>
<evidence type="ECO:0000313" key="3">
    <source>
        <dbReference type="EnsemblMetazoa" id="GAUT040585-PA"/>
    </source>
</evidence>
<sequence>MFTVYWTKDNRYGARIRISLPYEEEVPEEIPSRSHAFRERDSRKRTCNREHNNTSERDYKENLEHALKEKFSTVKDKITANILIFLNLSSHNILLLFGYIGSILPISITATTSH</sequence>
<keyword evidence="4" id="KW-1185">Reference proteome</keyword>
<keyword evidence="2" id="KW-1133">Transmembrane helix</keyword>
<feature type="region of interest" description="Disordered" evidence="1">
    <location>
        <begin position="31"/>
        <end position="58"/>
    </location>
</feature>
<dbReference type="EnsemblMetazoa" id="GAUT040585-RA">
    <property type="protein sequence ID" value="GAUT040585-PA"/>
    <property type="gene ID" value="GAUT040585"/>
</dbReference>
<reference evidence="3" key="1">
    <citation type="submission" date="2020-05" db="UniProtKB">
        <authorList>
            <consortium name="EnsemblMetazoa"/>
        </authorList>
    </citation>
    <scope>IDENTIFICATION</scope>
    <source>
        <strain evidence="3">TTRI</strain>
    </source>
</reference>
<dbReference type="Proteomes" id="UP000078200">
    <property type="component" value="Unassembled WGS sequence"/>
</dbReference>
<dbReference type="VEuPathDB" id="VectorBase:GAUT040585"/>
<dbReference type="AlphaFoldDB" id="A0A1A9VLC3"/>
<feature type="transmembrane region" description="Helical" evidence="2">
    <location>
        <begin position="78"/>
        <end position="100"/>
    </location>
</feature>